<reference evidence="6" key="1">
    <citation type="submission" date="2021-02" db="EMBL/GenBank/DDBJ databases">
        <authorList>
            <person name="Nowell W R."/>
        </authorList>
    </citation>
    <scope>NUCLEOTIDE SEQUENCE</scope>
</reference>
<dbReference type="EMBL" id="CAJNYV010000031">
    <property type="protein sequence ID" value="CAF3326943.1"/>
    <property type="molecule type" value="Genomic_DNA"/>
</dbReference>
<dbReference type="Proteomes" id="UP000663873">
    <property type="component" value="Unassembled WGS sequence"/>
</dbReference>
<sequence>MFAQLILFSFLFSHCLTIKNKPYNICEKRNLCQKKLELCQPVVMHCHNESCRYRLFNSYNTQRSLYSRWLYDPNQQSCRRYHSQIGDFVHFQFLRDCQRLCPISRRRQIEKIISLHVADTDFQYSDTVYIHLYIDLSPSWVYPFTTTMATSISDDQLQTDYLRNYRRHFTNFIDRPHQFILDRHEHIRNRNYWS</sequence>
<evidence type="ECO:0000313" key="2">
    <source>
        <dbReference type="EMBL" id="CAF3016023.1"/>
    </source>
</evidence>
<evidence type="ECO:0000256" key="1">
    <source>
        <dbReference type="SAM" id="SignalP"/>
    </source>
</evidence>
<dbReference type="Proteomes" id="UP000663848">
    <property type="component" value="Unassembled WGS sequence"/>
</dbReference>
<dbReference type="EMBL" id="CAJOBR010006146">
    <property type="protein sequence ID" value="CAF4837843.1"/>
    <property type="molecule type" value="Genomic_DNA"/>
</dbReference>
<dbReference type="Proteomes" id="UP000663862">
    <property type="component" value="Unassembled WGS sequence"/>
</dbReference>
<protein>
    <submittedName>
        <fullName evidence="6">Uncharacterized protein</fullName>
    </submittedName>
</protein>
<keyword evidence="1" id="KW-0732">Signal</keyword>
<evidence type="ECO:0000313" key="12">
    <source>
        <dbReference type="Proteomes" id="UP000663873"/>
    </source>
</evidence>
<evidence type="ECO:0000313" key="10">
    <source>
        <dbReference type="EMBL" id="CAF4837843.1"/>
    </source>
</evidence>
<keyword evidence="12" id="KW-1185">Reference proteome</keyword>
<evidence type="ECO:0000313" key="8">
    <source>
        <dbReference type="EMBL" id="CAF4537693.1"/>
    </source>
</evidence>
<dbReference type="Proteomes" id="UP000663825">
    <property type="component" value="Unassembled WGS sequence"/>
</dbReference>
<dbReference type="EMBL" id="CAJOBO010005136">
    <property type="protein sequence ID" value="CAF4537693.1"/>
    <property type="molecule type" value="Genomic_DNA"/>
</dbReference>
<evidence type="ECO:0000313" key="11">
    <source>
        <dbReference type="Proteomes" id="UP000663872"/>
    </source>
</evidence>
<dbReference type="EMBL" id="CAJNYD010000459">
    <property type="protein sequence ID" value="CAF3262793.1"/>
    <property type="molecule type" value="Genomic_DNA"/>
</dbReference>
<dbReference type="AlphaFoldDB" id="A0A818Q636"/>
<evidence type="ECO:0000313" key="4">
    <source>
        <dbReference type="EMBL" id="CAF3326943.1"/>
    </source>
</evidence>
<name>A0A818Q636_9BILA</name>
<evidence type="ECO:0000313" key="6">
    <source>
        <dbReference type="EMBL" id="CAF3629858.1"/>
    </source>
</evidence>
<evidence type="ECO:0000313" key="5">
    <source>
        <dbReference type="EMBL" id="CAF3404492.1"/>
    </source>
</evidence>
<gene>
    <name evidence="5" type="ORF">FME351_LOCUS9375</name>
    <name evidence="6" type="ORF">GRG538_LOCUS24108</name>
    <name evidence="8" type="ORF">HFQ381_LOCUS30133</name>
    <name evidence="4" type="ORF">KIK155_LOCUS1122</name>
    <name evidence="3" type="ORF">LUA448_LOCUS5499</name>
    <name evidence="10" type="ORF">QYT958_LOCUS26186</name>
    <name evidence="2" type="ORF">TIS948_LOCUS2194</name>
    <name evidence="9" type="ORF">TSG867_LOCUS24184</name>
    <name evidence="7" type="ORF">UJA718_LOCUS26530</name>
</gene>
<evidence type="ECO:0000313" key="9">
    <source>
        <dbReference type="EMBL" id="CAF4544078.1"/>
    </source>
</evidence>
<dbReference type="Proteomes" id="UP000663869">
    <property type="component" value="Unassembled WGS sequence"/>
</dbReference>
<dbReference type="EMBL" id="CAJOBQ010002182">
    <property type="protein sequence ID" value="CAF4544078.1"/>
    <property type="molecule type" value="Genomic_DNA"/>
</dbReference>
<accession>A0A818Q636</accession>
<organism evidence="6 11">
    <name type="scientific">Rotaria socialis</name>
    <dbReference type="NCBI Taxonomy" id="392032"/>
    <lineage>
        <taxon>Eukaryota</taxon>
        <taxon>Metazoa</taxon>
        <taxon>Spiralia</taxon>
        <taxon>Gnathifera</taxon>
        <taxon>Rotifera</taxon>
        <taxon>Eurotatoria</taxon>
        <taxon>Bdelloidea</taxon>
        <taxon>Philodinida</taxon>
        <taxon>Philodinidae</taxon>
        <taxon>Rotaria</taxon>
    </lineage>
</organism>
<proteinExistence type="predicted"/>
<dbReference type="EMBL" id="CAJNYT010004076">
    <property type="protein sequence ID" value="CAF3629858.1"/>
    <property type="molecule type" value="Genomic_DNA"/>
</dbReference>
<evidence type="ECO:0000313" key="3">
    <source>
        <dbReference type="EMBL" id="CAF3262793.1"/>
    </source>
</evidence>
<dbReference type="OrthoDB" id="10008084at2759"/>
<dbReference type="Proteomes" id="UP000663872">
    <property type="component" value="Unassembled WGS sequence"/>
</dbReference>
<comment type="caution">
    <text evidence="6">The sequence shown here is derived from an EMBL/GenBank/DDBJ whole genome shotgun (WGS) entry which is preliminary data.</text>
</comment>
<evidence type="ECO:0000313" key="7">
    <source>
        <dbReference type="EMBL" id="CAF4504062.1"/>
    </source>
</evidence>
<feature type="signal peptide" evidence="1">
    <location>
        <begin position="1"/>
        <end position="17"/>
    </location>
</feature>
<dbReference type="EMBL" id="CAJNYU010001015">
    <property type="protein sequence ID" value="CAF3404492.1"/>
    <property type="molecule type" value="Genomic_DNA"/>
</dbReference>
<dbReference type="EMBL" id="CAJNXB010000067">
    <property type="protein sequence ID" value="CAF3016023.1"/>
    <property type="molecule type" value="Genomic_DNA"/>
</dbReference>
<dbReference type="EMBL" id="CAJOBP010006942">
    <property type="protein sequence ID" value="CAF4504062.1"/>
    <property type="molecule type" value="Genomic_DNA"/>
</dbReference>
<dbReference type="Proteomes" id="UP000663851">
    <property type="component" value="Unassembled WGS sequence"/>
</dbReference>
<feature type="chain" id="PRO_5036414812" evidence="1">
    <location>
        <begin position="18"/>
        <end position="194"/>
    </location>
</feature>
<dbReference type="Proteomes" id="UP000663865">
    <property type="component" value="Unassembled WGS sequence"/>
</dbReference>
<dbReference type="Proteomes" id="UP000663833">
    <property type="component" value="Unassembled WGS sequence"/>
</dbReference>